<feature type="compositionally biased region" description="Basic and acidic residues" evidence="2">
    <location>
        <begin position="155"/>
        <end position="165"/>
    </location>
</feature>
<protein>
    <submittedName>
        <fullName evidence="3">Uncharacterized protein</fullName>
    </submittedName>
</protein>
<comment type="caution">
    <text evidence="3">The sequence shown here is derived from an EMBL/GenBank/DDBJ whole genome shotgun (WGS) entry which is preliminary data.</text>
</comment>
<reference evidence="3 4" key="1">
    <citation type="journal article" date="2021" name="Plant Biotechnol. J.">
        <title>Multi-omics assisted identification of the key and species-specific regulatory components of drought-tolerant mechanisms in Gossypium stocksii.</title>
        <authorList>
            <person name="Yu D."/>
            <person name="Ke L."/>
            <person name="Zhang D."/>
            <person name="Wu Y."/>
            <person name="Sun Y."/>
            <person name="Mei J."/>
            <person name="Sun J."/>
            <person name="Sun Y."/>
        </authorList>
    </citation>
    <scope>NUCLEOTIDE SEQUENCE [LARGE SCALE GENOMIC DNA]</scope>
    <source>
        <strain evidence="4">cv. E1</strain>
        <tissue evidence="3">Leaf</tissue>
    </source>
</reference>
<feature type="coiled-coil region" evidence="1">
    <location>
        <begin position="28"/>
        <end position="55"/>
    </location>
</feature>
<name>A0A9D3ULL7_9ROSI</name>
<evidence type="ECO:0000256" key="1">
    <source>
        <dbReference type="SAM" id="Coils"/>
    </source>
</evidence>
<dbReference type="OrthoDB" id="1001125at2759"/>
<feature type="compositionally biased region" description="Basic and acidic residues" evidence="2">
    <location>
        <begin position="118"/>
        <end position="141"/>
    </location>
</feature>
<evidence type="ECO:0000313" key="3">
    <source>
        <dbReference type="EMBL" id="KAH1047515.1"/>
    </source>
</evidence>
<keyword evidence="4" id="KW-1185">Reference proteome</keyword>
<evidence type="ECO:0000313" key="4">
    <source>
        <dbReference type="Proteomes" id="UP000828251"/>
    </source>
</evidence>
<accession>A0A9D3ULL7</accession>
<dbReference type="AlphaFoldDB" id="A0A9D3ULL7"/>
<dbReference type="EMBL" id="JAIQCV010000011">
    <property type="protein sequence ID" value="KAH1047515.1"/>
    <property type="molecule type" value="Genomic_DNA"/>
</dbReference>
<sequence>MKGQIKEFVVEALSSNLDAMKGVFNTIMNNLTEKNDAIEAKVTAWKEQIVELKGELTIYKVALGNRMLASAPKQCKMKFPKSNKFKETRFTRDGIKELTKATIEVESFVKLGYRKDKFDSSKPKEMRNGGGNHDEEHDKNNNDGNAMNGGNIKPQNEKRKPNDHLRSKKNEKKSI</sequence>
<keyword evidence="1" id="KW-0175">Coiled coil</keyword>
<gene>
    <name evidence="3" type="ORF">J1N35_038299</name>
</gene>
<evidence type="ECO:0000256" key="2">
    <source>
        <dbReference type="SAM" id="MobiDB-lite"/>
    </source>
</evidence>
<dbReference type="Proteomes" id="UP000828251">
    <property type="component" value="Unassembled WGS sequence"/>
</dbReference>
<feature type="compositionally biased region" description="Low complexity" evidence="2">
    <location>
        <begin position="142"/>
        <end position="151"/>
    </location>
</feature>
<feature type="compositionally biased region" description="Basic residues" evidence="2">
    <location>
        <begin position="166"/>
        <end position="175"/>
    </location>
</feature>
<feature type="region of interest" description="Disordered" evidence="2">
    <location>
        <begin position="118"/>
        <end position="175"/>
    </location>
</feature>
<proteinExistence type="predicted"/>
<organism evidence="3 4">
    <name type="scientific">Gossypium stocksii</name>
    <dbReference type="NCBI Taxonomy" id="47602"/>
    <lineage>
        <taxon>Eukaryota</taxon>
        <taxon>Viridiplantae</taxon>
        <taxon>Streptophyta</taxon>
        <taxon>Embryophyta</taxon>
        <taxon>Tracheophyta</taxon>
        <taxon>Spermatophyta</taxon>
        <taxon>Magnoliopsida</taxon>
        <taxon>eudicotyledons</taxon>
        <taxon>Gunneridae</taxon>
        <taxon>Pentapetalae</taxon>
        <taxon>rosids</taxon>
        <taxon>malvids</taxon>
        <taxon>Malvales</taxon>
        <taxon>Malvaceae</taxon>
        <taxon>Malvoideae</taxon>
        <taxon>Gossypium</taxon>
    </lineage>
</organism>